<keyword evidence="2" id="KW-1185">Reference proteome</keyword>
<evidence type="ECO:0000313" key="1">
    <source>
        <dbReference type="EMBL" id="BBE17530.1"/>
    </source>
</evidence>
<dbReference type="KEGG" id="anf:AQPE_1681"/>
<accession>A0A5K7S7N0</accession>
<gene>
    <name evidence="1" type="ORF">AQPE_1681</name>
</gene>
<dbReference type="AlphaFoldDB" id="A0A5K7S7N0"/>
<dbReference type="Proteomes" id="UP001193389">
    <property type="component" value="Chromosome"/>
</dbReference>
<proteinExistence type="predicted"/>
<dbReference type="RefSeq" id="WP_318350517.1">
    <property type="nucleotide sequence ID" value="NZ_AP018694.1"/>
</dbReference>
<evidence type="ECO:0000313" key="2">
    <source>
        <dbReference type="Proteomes" id="UP001193389"/>
    </source>
</evidence>
<reference evidence="1" key="1">
    <citation type="journal article" date="2020" name="Int. J. Syst. Evol. Microbiol.">
        <title>Aquipluma nitroreducens gen. nov. sp. nov., a novel facultatively anaerobic bacterium isolated from a freshwater lake.</title>
        <authorList>
            <person name="Watanabe M."/>
            <person name="Kojima H."/>
            <person name="Fukui M."/>
        </authorList>
    </citation>
    <scope>NUCLEOTIDE SEQUENCE</scope>
    <source>
        <strain evidence="1">MeG22</strain>
    </source>
</reference>
<sequence length="235" mass="27439">MQKNILVICLIIFLIGKGYGQTISTDSLRADFDKLYGLDVLLNNGKKYFPDKNPIIGHAFWKSKDPFWADVTISGRTFKNQKIKYNLDKQEFLLIYTNFNGQQGQIILNASVIDSVNGRSFSFVPNRYSEIKQQFVQLIYQGRLSCYIGWYKELKISSINGVKSGYEFSDDFHKNYLVYKGAVYRFSSKSSFLRIFNQTERVSIRKYFSVNRFTFKSLDDIKLKKLIVYCDEILI</sequence>
<name>A0A5K7S7N0_9BACT</name>
<dbReference type="EMBL" id="AP018694">
    <property type="protein sequence ID" value="BBE17530.1"/>
    <property type="molecule type" value="Genomic_DNA"/>
</dbReference>
<organism evidence="1 2">
    <name type="scientific">Aquipluma nitroreducens</name>
    <dbReference type="NCBI Taxonomy" id="2010828"/>
    <lineage>
        <taxon>Bacteria</taxon>
        <taxon>Pseudomonadati</taxon>
        <taxon>Bacteroidota</taxon>
        <taxon>Bacteroidia</taxon>
        <taxon>Marinilabiliales</taxon>
        <taxon>Prolixibacteraceae</taxon>
        <taxon>Aquipluma</taxon>
    </lineage>
</organism>
<protein>
    <submittedName>
        <fullName evidence="1">Uncharacterized protein</fullName>
    </submittedName>
</protein>